<dbReference type="Gene3D" id="3.40.50.1820">
    <property type="entry name" value="alpha/beta hydrolase"/>
    <property type="match status" value="1"/>
</dbReference>
<evidence type="ECO:0000313" key="6">
    <source>
        <dbReference type="Proteomes" id="UP000321224"/>
    </source>
</evidence>
<evidence type="ECO:0000313" key="4">
    <source>
        <dbReference type="EMBL" id="SDD39840.1"/>
    </source>
</evidence>
<comment type="caution">
    <text evidence="3">The sequence shown here is derived from an EMBL/GenBank/DDBJ whole genome shotgun (WGS) entry which is preliminary data.</text>
</comment>
<feature type="domain" description="BD-FAE-like" evidence="2">
    <location>
        <begin position="33"/>
        <end position="225"/>
    </location>
</feature>
<dbReference type="PANTHER" id="PTHR48081">
    <property type="entry name" value="AB HYDROLASE SUPERFAMILY PROTEIN C4A8.06C"/>
    <property type="match status" value="1"/>
</dbReference>
<dbReference type="EMBL" id="FNAJ01000001">
    <property type="protein sequence ID" value="SDD39840.1"/>
    <property type="molecule type" value="Genomic_DNA"/>
</dbReference>
<dbReference type="AlphaFoldDB" id="A0A511HKA3"/>
<dbReference type="SUPFAM" id="SSF53474">
    <property type="entry name" value="alpha/beta-Hydrolases"/>
    <property type="match status" value="1"/>
</dbReference>
<keyword evidence="1" id="KW-0378">Hydrolase</keyword>
<evidence type="ECO:0000313" key="5">
    <source>
        <dbReference type="Proteomes" id="UP000198717"/>
    </source>
</evidence>
<dbReference type="Proteomes" id="UP000321224">
    <property type="component" value="Unassembled WGS sequence"/>
</dbReference>
<organism evidence="3 6">
    <name type="scientific">Myxococcus virescens</name>
    <dbReference type="NCBI Taxonomy" id="83456"/>
    <lineage>
        <taxon>Bacteria</taxon>
        <taxon>Pseudomonadati</taxon>
        <taxon>Myxococcota</taxon>
        <taxon>Myxococcia</taxon>
        <taxon>Myxococcales</taxon>
        <taxon>Cystobacterineae</taxon>
        <taxon>Myxococcaceae</taxon>
        <taxon>Myxococcus</taxon>
    </lineage>
</organism>
<dbReference type="RefSeq" id="WP_090485422.1">
    <property type="nucleotide sequence ID" value="NZ_BJVY01000041.1"/>
</dbReference>
<sequence>MSSMWVLETPAPTADARMAYGGEPHQFGDLRMPEGPGPHPVVVVIHGGFWRAKYDLEHAGHLCADLTRRGFATWSLEYRRVGHDGGGWPGTLEDVARGTDFLRTLAQAHALDLSRVVALGHSAGGHLAAWLGARHRLRPGDALYSAAPLPLHGVVPLAGVVDLPRAFAHRLGDGIVETFLGGTPSSVPERYRTASPAALQPLGVPQVLVHGAEDDTVPVLMSEDFCARGRELGDDVRIVTLPGAGHFEVIDPKAPEWGKVVEAVRSLVWGGAPASESVGSEAPLRAAVHRDGLTGDV</sequence>
<dbReference type="PANTHER" id="PTHR48081:SF13">
    <property type="entry name" value="ALPHA_BETA HYDROLASE"/>
    <property type="match status" value="1"/>
</dbReference>
<dbReference type="Pfam" id="PF20434">
    <property type="entry name" value="BD-FAE"/>
    <property type="match status" value="1"/>
</dbReference>
<keyword evidence="5" id="KW-1185">Reference proteome</keyword>
<name>A0A511HKA3_9BACT</name>
<gene>
    <name evidence="3" type="ORF">MVI01_57900</name>
    <name evidence="4" type="ORF">SAMN04488504_101727</name>
</gene>
<reference evidence="4 5" key="1">
    <citation type="submission" date="2016-10" db="EMBL/GenBank/DDBJ databases">
        <authorList>
            <person name="Varghese N."/>
            <person name="Submissions S."/>
        </authorList>
    </citation>
    <scope>NUCLEOTIDE SEQUENCE [LARGE SCALE GENOMIC DNA]</scope>
    <source>
        <strain evidence="4 5">DSM 2260</strain>
    </source>
</reference>
<evidence type="ECO:0000256" key="1">
    <source>
        <dbReference type="ARBA" id="ARBA00022801"/>
    </source>
</evidence>
<dbReference type="GO" id="GO:0016787">
    <property type="term" value="F:hydrolase activity"/>
    <property type="evidence" value="ECO:0007669"/>
    <property type="project" value="UniProtKB-KW"/>
</dbReference>
<proteinExistence type="predicted"/>
<dbReference type="Proteomes" id="UP000198717">
    <property type="component" value="Unassembled WGS sequence"/>
</dbReference>
<reference evidence="3 6" key="2">
    <citation type="submission" date="2019-07" db="EMBL/GenBank/DDBJ databases">
        <title>Whole genome shotgun sequence of Myxococcus virescens NBRC 100334.</title>
        <authorList>
            <person name="Hosoyama A."/>
            <person name="Uohara A."/>
            <person name="Ohji S."/>
            <person name="Ichikawa N."/>
        </authorList>
    </citation>
    <scope>NUCLEOTIDE SEQUENCE [LARGE SCALE GENOMIC DNA]</scope>
    <source>
        <strain evidence="3 6">NBRC 100334</strain>
    </source>
</reference>
<evidence type="ECO:0000313" key="3">
    <source>
        <dbReference type="EMBL" id="GEL74006.1"/>
    </source>
</evidence>
<dbReference type="InterPro" id="IPR049492">
    <property type="entry name" value="BD-FAE-like_dom"/>
</dbReference>
<accession>A0A511HKA3</accession>
<dbReference type="InterPro" id="IPR050300">
    <property type="entry name" value="GDXG_lipolytic_enzyme"/>
</dbReference>
<dbReference type="InterPro" id="IPR029058">
    <property type="entry name" value="AB_hydrolase_fold"/>
</dbReference>
<dbReference type="EMBL" id="BJVY01000041">
    <property type="protein sequence ID" value="GEL74006.1"/>
    <property type="molecule type" value="Genomic_DNA"/>
</dbReference>
<evidence type="ECO:0000259" key="2">
    <source>
        <dbReference type="Pfam" id="PF20434"/>
    </source>
</evidence>
<protein>
    <submittedName>
        <fullName evidence="4">Acetyl esterase/lipase</fullName>
    </submittedName>
</protein>